<feature type="region of interest" description="Disordered" evidence="1">
    <location>
        <begin position="1"/>
        <end position="23"/>
    </location>
</feature>
<dbReference type="KEGG" id="cmp:Cha6605_4781"/>
<evidence type="ECO:0000313" key="2">
    <source>
        <dbReference type="EMBL" id="AFY95696.1"/>
    </source>
</evidence>
<dbReference type="EMBL" id="CP003600">
    <property type="protein sequence ID" value="AFY95696.1"/>
    <property type="molecule type" value="Genomic_DNA"/>
</dbReference>
<protein>
    <submittedName>
        <fullName evidence="2">Uncharacterized protein</fullName>
    </submittedName>
</protein>
<accession>K9UMM6</accession>
<organism evidence="2 3">
    <name type="scientific">Chamaesiphon minutus (strain ATCC 27169 / PCC 6605)</name>
    <dbReference type="NCBI Taxonomy" id="1173020"/>
    <lineage>
        <taxon>Bacteria</taxon>
        <taxon>Bacillati</taxon>
        <taxon>Cyanobacteriota</taxon>
        <taxon>Cyanophyceae</taxon>
        <taxon>Gomontiellales</taxon>
        <taxon>Chamaesiphonaceae</taxon>
        <taxon>Chamaesiphon</taxon>
    </lineage>
</organism>
<keyword evidence="3" id="KW-1185">Reference proteome</keyword>
<evidence type="ECO:0000256" key="1">
    <source>
        <dbReference type="SAM" id="MobiDB-lite"/>
    </source>
</evidence>
<dbReference type="HOGENOM" id="CLU_2859517_0_0_3"/>
<evidence type="ECO:0000313" key="3">
    <source>
        <dbReference type="Proteomes" id="UP000010366"/>
    </source>
</evidence>
<name>K9UMM6_CHAP6</name>
<gene>
    <name evidence="2" type="ORF">Cha6605_4781</name>
</gene>
<reference evidence="2 3" key="1">
    <citation type="submission" date="2012-05" db="EMBL/GenBank/DDBJ databases">
        <title>Finished chromosome of genome of Chamaesiphon sp. PCC 6605.</title>
        <authorList>
            <consortium name="US DOE Joint Genome Institute"/>
            <person name="Gugger M."/>
            <person name="Coursin T."/>
            <person name="Rippka R."/>
            <person name="Tandeau De Marsac N."/>
            <person name="Huntemann M."/>
            <person name="Wei C.-L."/>
            <person name="Han J."/>
            <person name="Detter J.C."/>
            <person name="Han C."/>
            <person name="Tapia R."/>
            <person name="Chen A."/>
            <person name="Kyrpides N."/>
            <person name="Mavromatis K."/>
            <person name="Markowitz V."/>
            <person name="Szeto E."/>
            <person name="Ivanova N."/>
            <person name="Pagani I."/>
            <person name="Pati A."/>
            <person name="Goodwin L."/>
            <person name="Nordberg H.P."/>
            <person name="Cantor M.N."/>
            <person name="Hua S.X."/>
            <person name="Woyke T."/>
            <person name="Kerfeld C.A."/>
        </authorList>
    </citation>
    <scope>NUCLEOTIDE SEQUENCE [LARGE SCALE GENOMIC DNA]</scope>
    <source>
        <strain evidence="3">ATCC 27169 / PCC 6605</strain>
    </source>
</reference>
<proteinExistence type="predicted"/>
<dbReference type="AlphaFoldDB" id="K9UMM6"/>
<dbReference type="Proteomes" id="UP000010366">
    <property type="component" value="Chromosome"/>
</dbReference>
<sequence>MRSARVPRERKRTKQGDFQGFRFEPEMCMHGTLNGGSGGRHPQLQVLLAPINSTEHQLMSLPIH</sequence>